<dbReference type="GO" id="GO:0016020">
    <property type="term" value="C:membrane"/>
    <property type="evidence" value="ECO:0007669"/>
    <property type="project" value="InterPro"/>
</dbReference>
<feature type="region of interest" description="Disordered" evidence="9">
    <location>
        <begin position="249"/>
        <end position="268"/>
    </location>
</feature>
<dbReference type="GO" id="GO:0008270">
    <property type="term" value="F:zinc ion binding"/>
    <property type="evidence" value="ECO:0007669"/>
    <property type="project" value="UniProtKB-UniRule"/>
</dbReference>
<feature type="binding site" evidence="8">
    <location>
        <position position="211"/>
    </location>
    <ligand>
        <name>Zn(2+)</name>
        <dbReference type="ChEBI" id="CHEBI:29105"/>
        <note>catalytic</note>
    </ligand>
</feature>
<evidence type="ECO:0000256" key="2">
    <source>
        <dbReference type="ARBA" id="ARBA00022723"/>
    </source>
</evidence>
<dbReference type="Gene3D" id="3.30.2010.10">
    <property type="entry name" value="Metalloproteases ('zincins'), catalytic domain"/>
    <property type="match status" value="1"/>
</dbReference>
<accession>A0A1Y0IA25</accession>
<dbReference type="SUPFAM" id="SSF48452">
    <property type="entry name" value="TPR-like"/>
    <property type="match status" value="1"/>
</dbReference>
<evidence type="ECO:0000256" key="9">
    <source>
        <dbReference type="SAM" id="MobiDB-lite"/>
    </source>
</evidence>
<comment type="cofactor">
    <cofactor evidence="8">
        <name>Zn(2+)</name>
        <dbReference type="ChEBI" id="CHEBI:29105"/>
    </cofactor>
    <text evidence="8">Binds 1 zinc ion per subunit.</text>
</comment>
<dbReference type="Gene3D" id="1.25.40.10">
    <property type="entry name" value="Tetratricopeptide repeat domain"/>
    <property type="match status" value="1"/>
</dbReference>
<dbReference type="EMBL" id="CP021425">
    <property type="protein sequence ID" value="ARU56616.1"/>
    <property type="molecule type" value="Genomic_DNA"/>
</dbReference>
<dbReference type="GO" id="GO:0051603">
    <property type="term" value="P:proteolysis involved in protein catabolic process"/>
    <property type="evidence" value="ECO:0007669"/>
    <property type="project" value="TreeGrafter"/>
</dbReference>
<dbReference type="Pfam" id="PF14559">
    <property type="entry name" value="TPR_19"/>
    <property type="match status" value="1"/>
</dbReference>
<dbReference type="HAMAP" id="MF_00997">
    <property type="entry name" value="Protease_BepA"/>
    <property type="match status" value="1"/>
</dbReference>
<evidence type="ECO:0000256" key="4">
    <source>
        <dbReference type="ARBA" id="ARBA00022764"/>
    </source>
</evidence>
<feature type="binding site" evidence="8">
    <location>
        <position position="145"/>
    </location>
    <ligand>
        <name>Zn(2+)</name>
        <dbReference type="ChEBI" id="CHEBI:29105"/>
        <note>catalytic</note>
    </ligand>
</feature>
<evidence type="ECO:0000256" key="5">
    <source>
        <dbReference type="ARBA" id="ARBA00022801"/>
    </source>
</evidence>
<dbReference type="AlphaFoldDB" id="A0A1Y0IA25"/>
<keyword evidence="5 8" id="KW-0378">Hydrolase</keyword>
<evidence type="ECO:0000256" key="7">
    <source>
        <dbReference type="ARBA" id="ARBA00023049"/>
    </source>
</evidence>
<comment type="subcellular location">
    <subcellularLocation>
        <location evidence="8">Periplasm</location>
    </subcellularLocation>
</comment>
<dbReference type="Proteomes" id="UP000196027">
    <property type="component" value="Chromosome"/>
</dbReference>
<evidence type="ECO:0000313" key="12">
    <source>
        <dbReference type="Proteomes" id="UP000196027"/>
    </source>
</evidence>
<feature type="binding site" evidence="8">
    <location>
        <position position="149"/>
    </location>
    <ligand>
        <name>Zn(2+)</name>
        <dbReference type="ChEBI" id="CHEBI:29105"/>
        <note>catalytic</note>
    </ligand>
</feature>
<dbReference type="InterPro" id="IPR030873">
    <property type="entry name" value="Protease_BepA"/>
</dbReference>
<keyword evidence="1 8" id="KW-0645">Protease</keyword>
<keyword evidence="7 8" id="KW-0482">Metalloprotease</keyword>
<reference evidence="11 12" key="1">
    <citation type="submission" date="2017-05" db="EMBL/GenBank/DDBJ databases">
        <title>Genomic insights into alkan degradation activity of Oleiphilus messinensis.</title>
        <authorList>
            <person name="Kozyavkin S.A."/>
            <person name="Slesarev A.I."/>
            <person name="Golyshin P.N."/>
            <person name="Korzhenkov A."/>
            <person name="Golyshina O.N."/>
            <person name="Toshchakov S.V."/>
        </authorList>
    </citation>
    <scope>NUCLEOTIDE SEQUENCE [LARGE SCALE GENOMIC DNA]</scope>
    <source>
        <strain evidence="11 12">ME102</strain>
    </source>
</reference>
<dbReference type="PANTHER" id="PTHR22726">
    <property type="entry name" value="METALLOENDOPEPTIDASE OMA1"/>
    <property type="match status" value="1"/>
</dbReference>
<evidence type="ECO:0000313" key="11">
    <source>
        <dbReference type="EMBL" id="ARU56616.1"/>
    </source>
</evidence>
<dbReference type="InterPro" id="IPR011990">
    <property type="entry name" value="TPR-like_helical_dom_sf"/>
</dbReference>
<keyword evidence="6 8" id="KW-0862">Zinc</keyword>
<keyword evidence="3 8" id="KW-0732">Signal</keyword>
<sequence>MYRHNKNQIRVRYFISTSLTGLVLLIAALSPFMSHAQEDISLPTLGDATSGVISLQQEKSLGQYWLKSLRRQVKTFDDPVVNQYLNDLVYRLIPNSELSDRSVQTIIVDSAQLNAFAVPGGIVGINAGLFLYANNEQEFSSVLAHELAHLSQRHFARSVERQQNNTPLALAGLLASIVIGAAAGPDAGLAVLAGSQALSVQNQLSYSRQNEQEADRIGINTLYQSGFDPYAMPAMFERMLQQSRLQGEAPPEYLSTHPVTESRVADTRNRAEQYPKVAVPDSLDFYEMKARVIIHYANSPNQAVNQFQQAVKNSTGNEQIVQQYALAAAYIDAGNPGKATPLAEALTQKYPHNLIYRELYGAALLAEKKLASAEEHLKTSLNFSPKNYPLQVLLARTYETQNRLIEAQSVLKVLTKENPQRPDLWYQLAEVNGLAGDIIDLYRARAEYFYLLGNFEKAQENLRLAIKRNGDRYPLNTVLQSRMDSITREKKENRF</sequence>
<feature type="active site" evidence="8">
    <location>
        <position position="146"/>
    </location>
</feature>
<dbReference type="GO" id="GO:0004222">
    <property type="term" value="F:metalloendopeptidase activity"/>
    <property type="evidence" value="ECO:0007669"/>
    <property type="project" value="InterPro"/>
</dbReference>
<gene>
    <name evidence="11" type="ORF">OLMES_2565</name>
</gene>
<organism evidence="11 12">
    <name type="scientific">Oleiphilus messinensis</name>
    <dbReference type="NCBI Taxonomy" id="141451"/>
    <lineage>
        <taxon>Bacteria</taxon>
        <taxon>Pseudomonadati</taxon>
        <taxon>Pseudomonadota</taxon>
        <taxon>Gammaproteobacteria</taxon>
        <taxon>Oceanospirillales</taxon>
        <taxon>Oleiphilaceae</taxon>
        <taxon>Oleiphilus</taxon>
    </lineage>
</organism>
<dbReference type="Pfam" id="PF01435">
    <property type="entry name" value="Peptidase_M48"/>
    <property type="match status" value="1"/>
</dbReference>
<dbReference type="EC" id="3.4.-.-" evidence="8"/>
<comment type="function">
    <text evidence="8">Functions as both a chaperone and a metalloprotease. Maintains the integrity of the outer membrane by promoting either the assembly or the elimination of outer membrane proteins, depending on their folding state.</text>
</comment>
<name>A0A1Y0IA25_9GAMM</name>
<keyword evidence="4 8" id="KW-0574">Periplasm</keyword>
<dbReference type="KEGG" id="ome:OLMES_2565"/>
<keyword evidence="2 8" id="KW-0479">Metal-binding</keyword>
<dbReference type="GO" id="GO:0042597">
    <property type="term" value="C:periplasmic space"/>
    <property type="evidence" value="ECO:0007669"/>
    <property type="project" value="UniProtKB-SubCell"/>
</dbReference>
<evidence type="ECO:0000256" key="1">
    <source>
        <dbReference type="ARBA" id="ARBA00022670"/>
    </source>
</evidence>
<feature type="active site" description="Proton donor" evidence="8">
    <location>
        <position position="215"/>
    </location>
</feature>
<dbReference type="PANTHER" id="PTHR22726:SF1">
    <property type="entry name" value="METALLOENDOPEPTIDASE OMA1, MITOCHONDRIAL"/>
    <property type="match status" value="1"/>
</dbReference>
<keyword evidence="12" id="KW-1185">Reference proteome</keyword>
<evidence type="ECO:0000259" key="10">
    <source>
        <dbReference type="Pfam" id="PF01435"/>
    </source>
</evidence>
<protein>
    <recommendedName>
        <fullName evidence="8">Putative beta-barrel assembly-enhancing protease</fullName>
        <ecNumber evidence="8">3.4.-.-</ecNumber>
    </recommendedName>
</protein>
<comment type="similarity">
    <text evidence="8">Belongs to the peptidase M48 family. BepA subfamily.</text>
</comment>
<feature type="domain" description="Peptidase M48" evidence="10">
    <location>
        <begin position="82"/>
        <end position="270"/>
    </location>
</feature>
<evidence type="ECO:0000256" key="6">
    <source>
        <dbReference type="ARBA" id="ARBA00022833"/>
    </source>
</evidence>
<evidence type="ECO:0000256" key="8">
    <source>
        <dbReference type="HAMAP-Rule" id="MF_00997"/>
    </source>
</evidence>
<dbReference type="InterPro" id="IPR051156">
    <property type="entry name" value="Mito/Outer_Membr_Metalloprot"/>
</dbReference>
<proteinExistence type="inferred from homology"/>
<dbReference type="InterPro" id="IPR001915">
    <property type="entry name" value="Peptidase_M48"/>
</dbReference>
<evidence type="ECO:0000256" key="3">
    <source>
        <dbReference type="ARBA" id="ARBA00022729"/>
    </source>
</evidence>